<dbReference type="PANTHER" id="PTHR48100">
    <property type="entry name" value="BROAD-SPECIFICITY PHOSPHATASE YOR283W-RELATED"/>
    <property type="match status" value="1"/>
</dbReference>
<protein>
    <submittedName>
        <fullName evidence="1">Acid phosphatase</fullName>
    </submittedName>
</protein>
<dbReference type="Gene3D" id="3.40.50.1240">
    <property type="entry name" value="Phosphoglycerate mutase-like"/>
    <property type="match status" value="1"/>
</dbReference>
<evidence type="ECO:0000313" key="1">
    <source>
        <dbReference type="EMBL" id="GAA1867492.1"/>
    </source>
</evidence>
<dbReference type="InterPro" id="IPR013078">
    <property type="entry name" value="His_Pase_superF_clade-1"/>
</dbReference>
<comment type="caution">
    <text evidence="1">The sequence shown here is derived from an EMBL/GenBank/DDBJ whole genome shotgun (WGS) entry which is preliminary data.</text>
</comment>
<reference evidence="1 2" key="1">
    <citation type="journal article" date="2019" name="Int. J. Syst. Evol. Microbiol.">
        <title>The Global Catalogue of Microorganisms (GCM) 10K type strain sequencing project: providing services to taxonomists for standard genome sequencing and annotation.</title>
        <authorList>
            <consortium name="The Broad Institute Genomics Platform"/>
            <consortium name="The Broad Institute Genome Sequencing Center for Infectious Disease"/>
            <person name="Wu L."/>
            <person name="Ma J."/>
        </authorList>
    </citation>
    <scope>NUCLEOTIDE SEQUENCE [LARGE SCALE GENOMIC DNA]</scope>
    <source>
        <strain evidence="1 2">JCM 14326</strain>
    </source>
</reference>
<dbReference type="InterPro" id="IPR050275">
    <property type="entry name" value="PGM_Phosphatase"/>
</dbReference>
<accession>A0ABN2NGH8</accession>
<dbReference type="CDD" id="cd07067">
    <property type="entry name" value="HP_PGM_like"/>
    <property type="match status" value="1"/>
</dbReference>
<gene>
    <name evidence="1" type="ORF">GCM10009751_27130</name>
</gene>
<dbReference type="EMBL" id="BAAANL010000005">
    <property type="protein sequence ID" value="GAA1867492.1"/>
    <property type="molecule type" value="Genomic_DNA"/>
</dbReference>
<dbReference type="SUPFAM" id="SSF53254">
    <property type="entry name" value="Phosphoglycerate mutase-like"/>
    <property type="match status" value="1"/>
</dbReference>
<dbReference type="Proteomes" id="UP001501094">
    <property type="component" value="Unassembled WGS sequence"/>
</dbReference>
<dbReference type="SMART" id="SM00855">
    <property type="entry name" value="PGAM"/>
    <property type="match status" value="1"/>
</dbReference>
<dbReference type="Pfam" id="PF00300">
    <property type="entry name" value="His_Phos_1"/>
    <property type="match status" value="1"/>
</dbReference>
<sequence>MCGGSRTSLPVRRVVPNPGTLDHMSDELWLVRHGPTEWSENGRHTSSTDLPLLPEGEKKAIALRQRLDDVEFRQVLTSPLIRARRTAELAGHEDAEVEPALAEWNYGEYEGLTTPQIQQSVPHWSVWTHSCPGGENADQVGARLDKVVQRARVCGDQRTLAFAHGHSLRVLAARWLGLPATEGRLLRLDTATISVLGYEHARPVILRWNC</sequence>
<dbReference type="InterPro" id="IPR029033">
    <property type="entry name" value="His_PPase_superfam"/>
</dbReference>
<name>A0ABN2NGH8_9MICO</name>
<dbReference type="PANTHER" id="PTHR48100:SF15">
    <property type="entry name" value="SEDOHEPTULOSE 1,7-BISPHOSPHATASE"/>
    <property type="match status" value="1"/>
</dbReference>
<proteinExistence type="predicted"/>
<keyword evidence="2" id="KW-1185">Reference proteome</keyword>
<organism evidence="1 2">
    <name type="scientific">Myceligenerans crystallogenes</name>
    <dbReference type="NCBI Taxonomy" id="316335"/>
    <lineage>
        <taxon>Bacteria</taxon>
        <taxon>Bacillati</taxon>
        <taxon>Actinomycetota</taxon>
        <taxon>Actinomycetes</taxon>
        <taxon>Micrococcales</taxon>
        <taxon>Promicromonosporaceae</taxon>
        <taxon>Myceligenerans</taxon>
    </lineage>
</organism>
<evidence type="ECO:0000313" key="2">
    <source>
        <dbReference type="Proteomes" id="UP001501094"/>
    </source>
</evidence>